<evidence type="ECO:0000256" key="13">
    <source>
        <dbReference type="SAM" id="Phobius"/>
    </source>
</evidence>
<proteinExistence type="inferred from homology"/>
<evidence type="ECO:0000256" key="8">
    <source>
        <dbReference type="ARBA" id="ARBA00023034"/>
    </source>
</evidence>
<evidence type="ECO:0000256" key="6">
    <source>
        <dbReference type="ARBA" id="ARBA00022968"/>
    </source>
</evidence>
<keyword evidence="15" id="KW-1185">Reference proteome</keyword>
<feature type="compositionally biased region" description="Low complexity" evidence="12">
    <location>
        <begin position="308"/>
        <end position="318"/>
    </location>
</feature>
<evidence type="ECO:0000313" key="14">
    <source>
        <dbReference type="EMBL" id="CAD6341701.1"/>
    </source>
</evidence>
<dbReference type="Gene3D" id="3.90.550.10">
    <property type="entry name" value="Spore Coat Polysaccharide Biosynthesis Protein SpsA, Chain A"/>
    <property type="match status" value="1"/>
</dbReference>
<keyword evidence="5 13" id="KW-0812">Transmembrane</keyword>
<sequence length="416" mass="46507">MREHLHYSNKLVGIRRHYRRCAPATPHIAVAFLLVALGVLYLIFGPTNSDLNLVLAMPRVHVVFNEPAVVPAAPAAAAPASGNATDDDEDRGLPPPRQLTDPPYSLGRAILDYDARRSAWLAAHPEVQVQPAAGRRPRLLVVTGSAPARCPDPDGDHLLLRAFKNKADYCRVHGLDVFYNAAFLDADMSGFWAKLPLLRALMLAHPEVELLWWVDSDAVFTDMAFEPPWERYERHNLVLHGWPAKVFEERSWVGINTGSFLIRNCQWSLDLLDAWAPMGSRGPVRDSYGELFARSSPGARRSRRTTSRRSCTCSSRSRAGGGQDVHREHLRAQRLLGRDSGQYADSYPVDRCRRGMARVQLRRRPDNEAVRVRARSLNTTAVQRVGNETGGPLDADDEELGRLLHPTFRAARPTQT</sequence>
<evidence type="ECO:0000313" key="15">
    <source>
        <dbReference type="Proteomes" id="UP000604825"/>
    </source>
</evidence>
<dbReference type="GO" id="GO:0000139">
    <property type="term" value="C:Golgi membrane"/>
    <property type="evidence" value="ECO:0007669"/>
    <property type="project" value="UniProtKB-SubCell"/>
</dbReference>
<keyword evidence="3" id="KW-0328">Glycosyltransferase</keyword>
<reference evidence="14" key="1">
    <citation type="submission" date="2020-10" db="EMBL/GenBank/DDBJ databases">
        <authorList>
            <person name="Han B."/>
            <person name="Lu T."/>
            <person name="Zhao Q."/>
            <person name="Huang X."/>
            <person name="Zhao Y."/>
        </authorList>
    </citation>
    <scope>NUCLEOTIDE SEQUENCE</scope>
</reference>
<evidence type="ECO:0000256" key="7">
    <source>
        <dbReference type="ARBA" id="ARBA00022989"/>
    </source>
</evidence>
<evidence type="ECO:0000256" key="4">
    <source>
        <dbReference type="ARBA" id="ARBA00022679"/>
    </source>
</evidence>
<keyword evidence="10" id="KW-0325">Glycoprotein</keyword>
<comment type="caution">
    <text evidence="14">The sequence shown here is derived from an EMBL/GenBank/DDBJ whole genome shotgun (WGS) entry which is preliminary data.</text>
</comment>
<comment type="function">
    <text evidence="11">Probable glycosyltransferase that may be involved in the biosynthesis of xyloglucan.</text>
</comment>
<dbReference type="Pfam" id="PF05637">
    <property type="entry name" value="Glyco_transf_34"/>
    <property type="match status" value="1"/>
</dbReference>
<dbReference type="EMBL" id="CAJGYO010000270">
    <property type="protein sequence ID" value="CAD6341701.1"/>
    <property type="molecule type" value="Genomic_DNA"/>
</dbReference>
<feature type="transmembrane region" description="Helical" evidence="13">
    <location>
        <begin position="21"/>
        <end position="44"/>
    </location>
</feature>
<gene>
    <name evidence="14" type="ORF">NCGR_LOCUS65799</name>
</gene>
<dbReference type="GO" id="GO:0035252">
    <property type="term" value="F:UDP-xylosyltransferase activity"/>
    <property type="evidence" value="ECO:0007669"/>
    <property type="project" value="TreeGrafter"/>
</dbReference>
<dbReference type="InterPro" id="IPR029044">
    <property type="entry name" value="Nucleotide-diphossugar_trans"/>
</dbReference>
<dbReference type="FunFam" id="3.90.550.10:FF:000101">
    <property type="entry name" value="Probable glycosyltransferase 5"/>
    <property type="match status" value="1"/>
</dbReference>
<dbReference type="OrthoDB" id="205108at2759"/>
<evidence type="ECO:0000256" key="10">
    <source>
        <dbReference type="ARBA" id="ARBA00023180"/>
    </source>
</evidence>
<dbReference type="AlphaFoldDB" id="A0A811SM79"/>
<evidence type="ECO:0000256" key="11">
    <source>
        <dbReference type="ARBA" id="ARBA00059144"/>
    </source>
</evidence>
<name>A0A811SM79_9POAL</name>
<dbReference type="GO" id="GO:0016758">
    <property type="term" value="F:hexosyltransferase activity"/>
    <property type="evidence" value="ECO:0007669"/>
    <property type="project" value="TreeGrafter"/>
</dbReference>
<evidence type="ECO:0000256" key="12">
    <source>
        <dbReference type="SAM" id="MobiDB-lite"/>
    </source>
</evidence>
<protein>
    <submittedName>
        <fullName evidence="14">Uncharacterized protein</fullName>
    </submittedName>
</protein>
<evidence type="ECO:0000256" key="5">
    <source>
        <dbReference type="ARBA" id="ARBA00022692"/>
    </source>
</evidence>
<keyword evidence="6" id="KW-0735">Signal-anchor</keyword>
<accession>A0A811SM79</accession>
<dbReference type="GO" id="GO:0005802">
    <property type="term" value="C:trans-Golgi network"/>
    <property type="evidence" value="ECO:0007669"/>
    <property type="project" value="TreeGrafter"/>
</dbReference>
<keyword evidence="7 13" id="KW-1133">Transmembrane helix</keyword>
<dbReference type="GO" id="GO:0033843">
    <property type="term" value="F:xyloglucan 6-xylosyltransferase activity"/>
    <property type="evidence" value="ECO:0007669"/>
    <property type="project" value="TreeGrafter"/>
</dbReference>
<comment type="similarity">
    <text evidence="2">Belongs to the glycosyltransferase 34 family.</text>
</comment>
<keyword evidence="9 13" id="KW-0472">Membrane</keyword>
<evidence type="ECO:0000256" key="1">
    <source>
        <dbReference type="ARBA" id="ARBA00004323"/>
    </source>
</evidence>
<evidence type="ECO:0000256" key="9">
    <source>
        <dbReference type="ARBA" id="ARBA00023136"/>
    </source>
</evidence>
<feature type="region of interest" description="Disordered" evidence="12">
    <location>
        <begin position="295"/>
        <end position="327"/>
    </location>
</feature>
<evidence type="ECO:0000256" key="3">
    <source>
        <dbReference type="ARBA" id="ARBA00022676"/>
    </source>
</evidence>
<comment type="subcellular location">
    <subcellularLocation>
        <location evidence="1">Golgi apparatus membrane</location>
        <topology evidence="1">Single-pass type II membrane protein</topology>
    </subcellularLocation>
</comment>
<keyword evidence="4" id="KW-0808">Transferase</keyword>
<dbReference type="GO" id="GO:0005768">
    <property type="term" value="C:endosome"/>
    <property type="evidence" value="ECO:0007669"/>
    <property type="project" value="TreeGrafter"/>
</dbReference>
<organism evidence="14 15">
    <name type="scientific">Miscanthus lutarioriparius</name>
    <dbReference type="NCBI Taxonomy" id="422564"/>
    <lineage>
        <taxon>Eukaryota</taxon>
        <taxon>Viridiplantae</taxon>
        <taxon>Streptophyta</taxon>
        <taxon>Embryophyta</taxon>
        <taxon>Tracheophyta</taxon>
        <taxon>Spermatophyta</taxon>
        <taxon>Magnoliopsida</taxon>
        <taxon>Liliopsida</taxon>
        <taxon>Poales</taxon>
        <taxon>Poaceae</taxon>
        <taxon>PACMAD clade</taxon>
        <taxon>Panicoideae</taxon>
        <taxon>Andropogonodae</taxon>
        <taxon>Andropogoneae</taxon>
        <taxon>Saccharinae</taxon>
        <taxon>Miscanthus</taxon>
    </lineage>
</organism>
<dbReference type="PANTHER" id="PTHR31311">
    <property type="entry name" value="XYLOGLUCAN 6-XYLOSYLTRANSFERASE 5-RELATED-RELATED"/>
    <property type="match status" value="1"/>
</dbReference>
<evidence type="ECO:0000256" key="2">
    <source>
        <dbReference type="ARBA" id="ARBA00005664"/>
    </source>
</evidence>
<dbReference type="PANTHER" id="PTHR31311:SF9">
    <property type="entry name" value="GLYCOSYLTRANSFERASE 5-RELATED"/>
    <property type="match status" value="1"/>
</dbReference>
<dbReference type="InterPro" id="IPR008630">
    <property type="entry name" value="Glyco_trans_34"/>
</dbReference>
<dbReference type="Proteomes" id="UP000604825">
    <property type="component" value="Unassembled WGS sequence"/>
</dbReference>
<keyword evidence="8" id="KW-0333">Golgi apparatus</keyword>
<dbReference type="GO" id="GO:0009969">
    <property type="term" value="P:xyloglucan biosynthetic process"/>
    <property type="evidence" value="ECO:0007669"/>
    <property type="project" value="TreeGrafter"/>
</dbReference>
<feature type="region of interest" description="Disordered" evidence="12">
    <location>
        <begin position="75"/>
        <end position="103"/>
    </location>
</feature>